<proteinExistence type="predicted"/>
<reference evidence="1" key="2">
    <citation type="journal article" date="2015" name="Data Brief">
        <title>Shoot transcriptome of the giant reed, Arundo donax.</title>
        <authorList>
            <person name="Barrero R.A."/>
            <person name="Guerrero F.D."/>
            <person name="Moolhuijzen P."/>
            <person name="Goolsby J.A."/>
            <person name="Tidwell J."/>
            <person name="Bellgard S.E."/>
            <person name="Bellgard M.I."/>
        </authorList>
    </citation>
    <scope>NUCLEOTIDE SEQUENCE</scope>
    <source>
        <tissue evidence="1">Shoot tissue taken approximately 20 cm above the soil surface</tissue>
    </source>
</reference>
<protein>
    <submittedName>
        <fullName evidence="1">Uncharacterized protein</fullName>
    </submittedName>
</protein>
<dbReference type="AlphaFoldDB" id="A0A0A9G0I3"/>
<reference evidence="1" key="1">
    <citation type="submission" date="2014-09" db="EMBL/GenBank/DDBJ databases">
        <authorList>
            <person name="Magalhaes I.L.F."/>
            <person name="Oliveira U."/>
            <person name="Santos F.R."/>
            <person name="Vidigal T.H.D.A."/>
            <person name="Brescovit A.D."/>
            <person name="Santos A.J."/>
        </authorList>
    </citation>
    <scope>NUCLEOTIDE SEQUENCE</scope>
    <source>
        <tissue evidence="1">Shoot tissue taken approximately 20 cm above the soil surface</tissue>
    </source>
</reference>
<evidence type="ECO:0000313" key="1">
    <source>
        <dbReference type="EMBL" id="JAE18032.1"/>
    </source>
</evidence>
<sequence length="75" mass="8335">MNVRAPMNTMLYVCCCKSFFLSFHCSSSSEKDVVSKSKECHQNLPNLDNSVANLQVVTRAIFNVACSCPAKHADY</sequence>
<dbReference type="EMBL" id="GBRH01179864">
    <property type="protein sequence ID" value="JAE18032.1"/>
    <property type="molecule type" value="Transcribed_RNA"/>
</dbReference>
<organism evidence="1">
    <name type="scientific">Arundo donax</name>
    <name type="common">Giant reed</name>
    <name type="synonym">Donax arundinaceus</name>
    <dbReference type="NCBI Taxonomy" id="35708"/>
    <lineage>
        <taxon>Eukaryota</taxon>
        <taxon>Viridiplantae</taxon>
        <taxon>Streptophyta</taxon>
        <taxon>Embryophyta</taxon>
        <taxon>Tracheophyta</taxon>
        <taxon>Spermatophyta</taxon>
        <taxon>Magnoliopsida</taxon>
        <taxon>Liliopsida</taxon>
        <taxon>Poales</taxon>
        <taxon>Poaceae</taxon>
        <taxon>PACMAD clade</taxon>
        <taxon>Arundinoideae</taxon>
        <taxon>Arundineae</taxon>
        <taxon>Arundo</taxon>
    </lineage>
</organism>
<name>A0A0A9G0I3_ARUDO</name>
<accession>A0A0A9G0I3</accession>